<dbReference type="Gene3D" id="1.10.1740.10">
    <property type="match status" value="1"/>
</dbReference>
<accession>A0A372ZUV1</accession>
<feature type="domain" description="RNA polymerase sigma factor 70 region 4 type 2" evidence="7">
    <location>
        <begin position="109"/>
        <end position="161"/>
    </location>
</feature>
<dbReference type="GO" id="GO:0003677">
    <property type="term" value="F:DNA binding"/>
    <property type="evidence" value="ECO:0007669"/>
    <property type="project" value="UniProtKB-KW"/>
</dbReference>
<gene>
    <name evidence="8" type="ORF">DR950_15935</name>
</gene>
<keyword evidence="9" id="KW-1185">Reference proteome</keyword>
<dbReference type="SUPFAM" id="SSF88659">
    <property type="entry name" value="Sigma3 and sigma4 domains of RNA polymerase sigma factors"/>
    <property type="match status" value="1"/>
</dbReference>
<dbReference type="AlphaFoldDB" id="A0A372ZUV1"/>
<comment type="caution">
    <text evidence="8">The sequence shown here is derived from an EMBL/GenBank/DDBJ whole genome shotgun (WGS) entry which is preliminary data.</text>
</comment>
<dbReference type="InterPro" id="IPR014325">
    <property type="entry name" value="RNA_pol_sigma-E_actinobac"/>
</dbReference>
<dbReference type="InterPro" id="IPR014284">
    <property type="entry name" value="RNA_pol_sigma-70_dom"/>
</dbReference>
<dbReference type="InterPro" id="IPR039425">
    <property type="entry name" value="RNA_pol_sigma-70-like"/>
</dbReference>
<dbReference type="InterPro" id="IPR036388">
    <property type="entry name" value="WH-like_DNA-bd_sf"/>
</dbReference>
<dbReference type="Pfam" id="PF08281">
    <property type="entry name" value="Sigma70_r4_2"/>
    <property type="match status" value="1"/>
</dbReference>
<dbReference type="InterPro" id="IPR013324">
    <property type="entry name" value="RNA_pol_sigma_r3/r4-like"/>
</dbReference>
<evidence type="ECO:0000256" key="3">
    <source>
        <dbReference type="ARBA" id="ARBA00023082"/>
    </source>
</evidence>
<evidence type="ECO:0000256" key="5">
    <source>
        <dbReference type="ARBA" id="ARBA00023163"/>
    </source>
</evidence>
<evidence type="ECO:0000313" key="8">
    <source>
        <dbReference type="EMBL" id="RGD59067.1"/>
    </source>
</evidence>
<keyword evidence="5" id="KW-0804">Transcription</keyword>
<evidence type="ECO:0000259" key="7">
    <source>
        <dbReference type="Pfam" id="PF08281"/>
    </source>
</evidence>
<dbReference type="Proteomes" id="UP000263377">
    <property type="component" value="Unassembled WGS sequence"/>
</dbReference>
<name>A0A372ZUV1_9ACTN</name>
<proteinExistence type="inferred from homology"/>
<dbReference type="InterPro" id="IPR013249">
    <property type="entry name" value="RNA_pol_sigma70_r4_t2"/>
</dbReference>
<dbReference type="GO" id="GO:0006352">
    <property type="term" value="P:DNA-templated transcription initiation"/>
    <property type="evidence" value="ECO:0007669"/>
    <property type="project" value="InterPro"/>
</dbReference>
<dbReference type="NCBIfam" id="TIGR02983">
    <property type="entry name" value="SigE-fam_strep"/>
    <property type="match status" value="1"/>
</dbReference>
<sequence>MRLRRGSPGIDFVEFVEQRSGALFRTAYVLTGDAHTAEDLVQEALERACRHWRRVARAEVPEAYVRRILVNLANDRWRRLHRSGERPAPEPAVEHPDPRDAYRSVELRAELVAALHTLPMGMRTVVVLYYLHDLGDREIAQTLDISPGAVRSQLSRGLAKLRAALPRQDAPSASSTPREGA</sequence>
<protein>
    <submittedName>
        <fullName evidence="8">SigE family RNA polymerase sigma factor</fullName>
    </submittedName>
</protein>
<dbReference type="Gene3D" id="1.10.10.10">
    <property type="entry name" value="Winged helix-like DNA-binding domain superfamily/Winged helix DNA-binding domain"/>
    <property type="match status" value="1"/>
</dbReference>
<dbReference type="CDD" id="cd06171">
    <property type="entry name" value="Sigma70_r4"/>
    <property type="match status" value="1"/>
</dbReference>
<evidence type="ECO:0000256" key="2">
    <source>
        <dbReference type="ARBA" id="ARBA00023015"/>
    </source>
</evidence>
<comment type="similarity">
    <text evidence="1">Belongs to the sigma-70 factor family. ECF subfamily.</text>
</comment>
<dbReference type="EMBL" id="QVIG01000001">
    <property type="protein sequence ID" value="RGD59067.1"/>
    <property type="molecule type" value="Genomic_DNA"/>
</dbReference>
<evidence type="ECO:0000256" key="4">
    <source>
        <dbReference type="ARBA" id="ARBA00023125"/>
    </source>
</evidence>
<evidence type="ECO:0000313" key="9">
    <source>
        <dbReference type="Proteomes" id="UP000263377"/>
    </source>
</evidence>
<keyword evidence="4" id="KW-0238">DNA-binding</keyword>
<reference evidence="8 9" key="1">
    <citation type="submission" date="2018-08" db="EMBL/GenBank/DDBJ databases">
        <title>Diversity &amp; Physiological Properties of Lignin-Decomposing Actinobacteria from Soil.</title>
        <authorList>
            <person name="Roh S.G."/>
            <person name="Kim S.B."/>
        </authorList>
    </citation>
    <scope>NUCLEOTIDE SEQUENCE [LARGE SCALE GENOMIC DNA]</scope>
    <source>
        <strain evidence="8 9">MMS17-GH009</strain>
    </source>
</reference>
<dbReference type="PANTHER" id="PTHR43133:SF50">
    <property type="entry name" value="ECF RNA POLYMERASE SIGMA FACTOR SIGM"/>
    <property type="match status" value="1"/>
</dbReference>
<dbReference type="SUPFAM" id="SSF88946">
    <property type="entry name" value="Sigma2 domain of RNA polymerase sigma factors"/>
    <property type="match status" value="1"/>
</dbReference>
<organism evidence="8 9">
    <name type="scientific">Kitasatospora xanthocidica</name>
    <dbReference type="NCBI Taxonomy" id="83382"/>
    <lineage>
        <taxon>Bacteria</taxon>
        <taxon>Bacillati</taxon>
        <taxon>Actinomycetota</taxon>
        <taxon>Actinomycetes</taxon>
        <taxon>Kitasatosporales</taxon>
        <taxon>Streptomycetaceae</taxon>
        <taxon>Kitasatospora</taxon>
    </lineage>
</organism>
<dbReference type="PANTHER" id="PTHR43133">
    <property type="entry name" value="RNA POLYMERASE ECF-TYPE SIGMA FACTO"/>
    <property type="match status" value="1"/>
</dbReference>
<keyword evidence="2" id="KW-0805">Transcription regulation</keyword>
<dbReference type="InterPro" id="IPR013325">
    <property type="entry name" value="RNA_pol_sigma_r2"/>
</dbReference>
<dbReference type="InterPro" id="IPR007627">
    <property type="entry name" value="RNA_pol_sigma70_r2"/>
</dbReference>
<dbReference type="Pfam" id="PF04542">
    <property type="entry name" value="Sigma70_r2"/>
    <property type="match status" value="1"/>
</dbReference>
<evidence type="ECO:0000256" key="1">
    <source>
        <dbReference type="ARBA" id="ARBA00010641"/>
    </source>
</evidence>
<feature type="domain" description="RNA polymerase sigma-70 region 2" evidence="6">
    <location>
        <begin position="16"/>
        <end position="82"/>
    </location>
</feature>
<dbReference type="GO" id="GO:0016987">
    <property type="term" value="F:sigma factor activity"/>
    <property type="evidence" value="ECO:0007669"/>
    <property type="project" value="UniProtKB-KW"/>
</dbReference>
<evidence type="ECO:0000259" key="6">
    <source>
        <dbReference type="Pfam" id="PF04542"/>
    </source>
</evidence>
<dbReference type="NCBIfam" id="TIGR02937">
    <property type="entry name" value="sigma70-ECF"/>
    <property type="match status" value="1"/>
</dbReference>
<keyword evidence="3" id="KW-0731">Sigma factor</keyword>